<reference evidence="7 9" key="3">
    <citation type="submission" date="2020-03" db="EMBL/GenBank/DDBJ databases">
        <title>Bacillus aquiflavi sp. nov., isolated from yellow water of strong flavor Chinese baijiu in Yibin region of China.</title>
        <authorList>
            <person name="Xie J."/>
        </authorList>
    </citation>
    <scope>NUCLEOTIDE SEQUENCE [LARGE SCALE GENOMIC DNA]</scope>
    <source>
        <strain evidence="7 9">Gsoil 114</strain>
    </source>
</reference>
<evidence type="ECO:0000256" key="5">
    <source>
        <dbReference type="SAM" id="MobiDB-lite"/>
    </source>
</evidence>
<dbReference type="EMBL" id="JAAIWK010000031">
    <property type="protein sequence ID" value="NEY21333.1"/>
    <property type="molecule type" value="Genomic_DNA"/>
</dbReference>
<dbReference type="Proteomes" id="UP000030588">
    <property type="component" value="Unassembled WGS sequence"/>
</dbReference>
<evidence type="ECO:0000256" key="3">
    <source>
        <dbReference type="ARBA" id="ARBA00022969"/>
    </source>
</evidence>
<dbReference type="GO" id="GO:0030436">
    <property type="term" value="P:asexual sporulation"/>
    <property type="evidence" value="ECO:0007669"/>
    <property type="project" value="UniProtKB-UniRule"/>
</dbReference>
<protein>
    <recommendedName>
        <fullName evidence="4">Small, acid-soluble spore protein H</fullName>
        <shortName evidence="4">SASP H</shortName>
    </recommendedName>
</protein>
<reference evidence="6 8" key="1">
    <citation type="submission" date="2014-10" db="EMBL/GenBank/DDBJ databases">
        <title>Draft genome of phytase producing Bacillus ginsengihumi strain M2.11.</title>
        <authorList>
            <person name="Toymentseva A."/>
            <person name="Boulygina E.A."/>
            <person name="Kazakov S.V."/>
            <person name="Kayumov I."/>
            <person name="Suleimanova A.D."/>
            <person name="Mardanova A.M."/>
            <person name="Maria S.N."/>
            <person name="Sergey M.Y."/>
            <person name="Sharipova M.R."/>
        </authorList>
    </citation>
    <scope>NUCLEOTIDE SEQUENCE [LARGE SCALE GENOMIC DNA]</scope>
    <source>
        <strain evidence="6 8">M2.11</strain>
    </source>
</reference>
<feature type="region of interest" description="Disordered" evidence="5">
    <location>
        <begin position="32"/>
        <end position="59"/>
    </location>
</feature>
<keyword evidence="9" id="KW-1185">Reference proteome</keyword>
<evidence type="ECO:0000256" key="2">
    <source>
        <dbReference type="ARBA" id="ARBA00006573"/>
    </source>
</evidence>
<evidence type="ECO:0000313" key="8">
    <source>
        <dbReference type="Proteomes" id="UP000030588"/>
    </source>
</evidence>
<dbReference type="InterPro" id="IPR012610">
    <property type="entry name" value="SASP_SspH"/>
</dbReference>
<comment type="induction">
    <text evidence="4">Expressed only in the forespore compartment of sporulating cells.</text>
</comment>
<comment type="similarity">
    <text evidence="2 4">Belongs to the SspH family.</text>
</comment>
<evidence type="ECO:0000313" key="7">
    <source>
        <dbReference type="EMBL" id="NEY21333.1"/>
    </source>
</evidence>
<dbReference type="Proteomes" id="UP000476934">
    <property type="component" value="Unassembled WGS sequence"/>
</dbReference>
<evidence type="ECO:0000313" key="6">
    <source>
        <dbReference type="EMBL" id="KHD86108.1"/>
    </source>
</evidence>
<reference evidence="7" key="2">
    <citation type="submission" date="2020-02" db="EMBL/GenBank/DDBJ databases">
        <authorList>
            <person name="Feng H."/>
        </authorList>
    </citation>
    <scope>NUCLEOTIDE SEQUENCE [LARGE SCALE GENOMIC DNA]</scope>
    <source>
        <strain evidence="7">Gsoil 114</strain>
    </source>
</reference>
<dbReference type="Pfam" id="PF08141">
    <property type="entry name" value="SspH"/>
    <property type="match status" value="1"/>
</dbReference>
<dbReference type="NCBIfam" id="TIGR02861">
    <property type="entry name" value="SASP_H"/>
    <property type="match status" value="1"/>
</dbReference>
<sequence length="59" mass="6605">MEAQRAQEIMNSPKMVTVTHNGTSVYIEHVDQQQGTATVHPLDNPDEKQNVSVSSLQER</sequence>
<dbReference type="EMBL" id="JRUN01000010">
    <property type="protein sequence ID" value="KHD86108.1"/>
    <property type="molecule type" value="Genomic_DNA"/>
</dbReference>
<dbReference type="NCBIfam" id="NF002867">
    <property type="entry name" value="PRK03174.1"/>
    <property type="match status" value="1"/>
</dbReference>
<dbReference type="GO" id="GO:0042601">
    <property type="term" value="C:endospore-forming forespore"/>
    <property type="evidence" value="ECO:0007669"/>
    <property type="project" value="InterPro"/>
</dbReference>
<gene>
    <name evidence="4 6" type="primary">sspH</name>
    <name evidence="7" type="ORF">G4D61_15410</name>
    <name evidence="6" type="ORF">NG54_04970</name>
</gene>
<keyword evidence="3 4" id="KW-0749">Sporulation</keyword>
<comment type="caution">
    <text evidence="6">The sequence shown here is derived from an EMBL/GenBank/DDBJ whole genome shotgun (WGS) entry which is preliminary data.</text>
</comment>
<dbReference type="HAMAP" id="MF_00667">
    <property type="entry name" value="SspH"/>
    <property type="match status" value="1"/>
</dbReference>
<comment type="subcellular location">
    <subcellularLocation>
        <location evidence="1 4">Spore core</location>
    </subcellularLocation>
</comment>
<proteinExistence type="evidence at transcript level"/>
<organism evidence="6 8">
    <name type="scientific">Heyndrickxia ginsengihumi</name>
    <dbReference type="NCBI Taxonomy" id="363870"/>
    <lineage>
        <taxon>Bacteria</taxon>
        <taxon>Bacillati</taxon>
        <taxon>Bacillota</taxon>
        <taxon>Bacilli</taxon>
        <taxon>Bacillales</taxon>
        <taxon>Bacillaceae</taxon>
        <taxon>Heyndrickxia</taxon>
    </lineage>
</organism>
<dbReference type="GO" id="GO:0030435">
    <property type="term" value="P:sporulation resulting in formation of a cellular spore"/>
    <property type="evidence" value="ECO:0007669"/>
    <property type="project" value="UniProtKB-KW"/>
</dbReference>
<accession>A0A0A6VF63</accession>
<feature type="compositionally biased region" description="Polar residues" evidence="5">
    <location>
        <begin position="50"/>
        <end position="59"/>
    </location>
</feature>
<dbReference type="STRING" id="363870.NG54_04970"/>
<evidence type="ECO:0000256" key="1">
    <source>
        <dbReference type="ARBA" id="ARBA00004288"/>
    </source>
</evidence>
<dbReference type="OrthoDB" id="1683648at2"/>
<evidence type="ECO:0000313" key="9">
    <source>
        <dbReference type="Proteomes" id="UP000476934"/>
    </source>
</evidence>
<dbReference type="AlphaFoldDB" id="A0A0A6VF63"/>
<evidence type="ECO:0000256" key="4">
    <source>
        <dbReference type="HAMAP-Rule" id="MF_00667"/>
    </source>
</evidence>
<dbReference type="RefSeq" id="WP_025730789.1">
    <property type="nucleotide sequence ID" value="NZ_JAAIWK010000031.1"/>
</dbReference>
<name>A0A0A6VF63_9BACI</name>